<gene>
    <name evidence="1" type="ORF">PCOR1329_LOCUS28152</name>
</gene>
<dbReference type="EMBL" id="CAUYUJ010010335">
    <property type="protein sequence ID" value="CAK0829118.1"/>
    <property type="molecule type" value="Genomic_DNA"/>
</dbReference>
<evidence type="ECO:0000313" key="2">
    <source>
        <dbReference type="Proteomes" id="UP001189429"/>
    </source>
</evidence>
<comment type="caution">
    <text evidence="1">The sequence shown here is derived from an EMBL/GenBank/DDBJ whole genome shotgun (WGS) entry which is preliminary data.</text>
</comment>
<evidence type="ECO:0000313" key="1">
    <source>
        <dbReference type="EMBL" id="CAK0829118.1"/>
    </source>
</evidence>
<name>A0ABN9SB74_9DINO</name>
<dbReference type="Proteomes" id="UP001189429">
    <property type="component" value="Unassembled WGS sequence"/>
</dbReference>
<keyword evidence="2" id="KW-1185">Reference proteome</keyword>
<organism evidence="1 2">
    <name type="scientific">Prorocentrum cordatum</name>
    <dbReference type="NCBI Taxonomy" id="2364126"/>
    <lineage>
        <taxon>Eukaryota</taxon>
        <taxon>Sar</taxon>
        <taxon>Alveolata</taxon>
        <taxon>Dinophyceae</taxon>
        <taxon>Prorocentrales</taxon>
        <taxon>Prorocentraceae</taxon>
        <taxon>Prorocentrum</taxon>
    </lineage>
</organism>
<reference evidence="1" key="1">
    <citation type="submission" date="2023-10" db="EMBL/GenBank/DDBJ databases">
        <authorList>
            <person name="Chen Y."/>
            <person name="Shah S."/>
            <person name="Dougan E. K."/>
            <person name="Thang M."/>
            <person name="Chan C."/>
        </authorList>
    </citation>
    <scope>NUCLEOTIDE SEQUENCE [LARGE SCALE GENOMIC DNA]</scope>
</reference>
<accession>A0ABN9SB74</accession>
<sequence>MSAPISDSFCFRSLLLLQEWADEFFGPGKGDARRPGWGLKTPVQLCPSATGVVFKFRPLATLSGVEFERLEEGGLEFIAERHPQGGARLRVQRCAYGWKATLKENSERAILRKFKEGLGKLSHLHCRGAVM</sequence>
<proteinExistence type="predicted"/>
<protein>
    <submittedName>
        <fullName evidence="1">Uncharacterized protein</fullName>
    </submittedName>
</protein>